<dbReference type="InterPro" id="IPR004045">
    <property type="entry name" value="Glutathione_S-Trfase_N"/>
</dbReference>
<dbReference type="SFLD" id="SFLDG00358">
    <property type="entry name" value="Main_(cytGST)"/>
    <property type="match status" value="1"/>
</dbReference>
<evidence type="ECO:0000256" key="2">
    <source>
        <dbReference type="ARBA" id="ARBA00012452"/>
    </source>
</evidence>
<protein>
    <recommendedName>
        <fullName evidence="2">glutathione transferase</fullName>
        <ecNumber evidence="2">2.5.1.18</ecNumber>
    </recommendedName>
</protein>
<dbReference type="AlphaFoldDB" id="A0A167Y112"/>
<dbReference type="InterPro" id="IPR040079">
    <property type="entry name" value="Glutathione_S-Trfase"/>
</dbReference>
<sequence>MSAAEQAKITLYWLNHSRSQRIVWLLEELKLTYDVQVFHRNKQTLLAPPELEKIHPLGKSPVVSITPSDGDGQEKKPLVLAESGFITQYLVDHFPEGKRLVPKRWRDGKENTVGGESEDWLRYTYFMHYAEGSLMPHLVFALVISQLKGPAVPFIVRPITSIIANRIIALFVYPNIKKHLHFINERLSTSSGKYLCGATLTAADILMSFPLIAGSGRFDELASWEGGSWKNAFPRVAEYVKLLESEPGYKRSVEKIEAIDGEKFEASL</sequence>
<dbReference type="PANTHER" id="PTHR44051">
    <property type="entry name" value="GLUTATHIONE S-TRANSFERASE-RELATED"/>
    <property type="match status" value="1"/>
</dbReference>
<dbReference type="InterPro" id="IPR036249">
    <property type="entry name" value="Thioredoxin-like_sf"/>
</dbReference>
<name>A0A167Y112_9HYPO</name>
<comment type="catalytic activity">
    <reaction evidence="4">
        <text>RX + glutathione = an S-substituted glutathione + a halide anion + H(+)</text>
        <dbReference type="Rhea" id="RHEA:16437"/>
        <dbReference type="ChEBI" id="CHEBI:15378"/>
        <dbReference type="ChEBI" id="CHEBI:16042"/>
        <dbReference type="ChEBI" id="CHEBI:17792"/>
        <dbReference type="ChEBI" id="CHEBI:57925"/>
        <dbReference type="ChEBI" id="CHEBI:90779"/>
        <dbReference type="EC" id="2.5.1.18"/>
    </reaction>
</comment>
<dbReference type="STRING" id="1081109.A0A167Y112"/>
<dbReference type="Pfam" id="PF13409">
    <property type="entry name" value="GST_N_2"/>
    <property type="match status" value="1"/>
</dbReference>
<evidence type="ECO:0000259" key="5">
    <source>
        <dbReference type="PROSITE" id="PS50404"/>
    </source>
</evidence>
<evidence type="ECO:0000313" key="7">
    <source>
        <dbReference type="Proteomes" id="UP000078544"/>
    </source>
</evidence>
<dbReference type="CDD" id="cd03046">
    <property type="entry name" value="GST_N_GTT1_like"/>
    <property type="match status" value="1"/>
</dbReference>
<dbReference type="Proteomes" id="UP000078544">
    <property type="component" value="Unassembled WGS sequence"/>
</dbReference>
<proteinExistence type="inferred from homology"/>
<dbReference type="PROSITE" id="PS50404">
    <property type="entry name" value="GST_NTER"/>
    <property type="match status" value="1"/>
</dbReference>
<dbReference type="SUPFAM" id="SSF52833">
    <property type="entry name" value="Thioredoxin-like"/>
    <property type="match status" value="1"/>
</dbReference>
<comment type="caution">
    <text evidence="6">The sequence shown here is derived from an EMBL/GenBank/DDBJ whole genome shotgun (WGS) entry which is preliminary data.</text>
</comment>
<feature type="domain" description="GST N-terminal" evidence="5">
    <location>
        <begin position="6"/>
        <end position="98"/>
    </location>
</feature>
<evidence type="ECO:0000313" key="6">
    <source>
        <dbReference type="EMBL" id="KZZ90726.1"/>
    </source>
</evidence>
<evidence type="ECO:0000256" key="3">
    <source>
        <dbReference type="ARBA" id="ARBA00022679"/>
    </source>
</evidence>
<dbReference type="OrthoDB" id="2098326at2759"/>
<dbReference type="PANTHER" id="PTHR44051:SF9">
    <property type="entry name" value="GLUTATHIONE S-TRANSFERASE 1"/>
    <property type="match status" value="1"/>
</dbReference>
<organism evidence="6 7">
    <name type="scientific">Moelleriella libera RCEF 2490</name>
    <dbReference type="NCBI Taxonomy" id="1081109"/>
    <lineage>
        <taxon>Eukaryota</taxon>
        <taxon>Fungi</taxon>
        <taxon>Dikarya</taxon>
        <taxon>Ascomycota</taxon>
        <taxon>Pezizomycotina</taxon>
        <taxon>Sordariomycetes</taxon>
        <taxon>Hypocreomycetidae</taxon>
        <taxon>Hypocreales</taxon>
        <taxon>Clavicipitaceae</taxon>
        <taxon>Moelleriella</taxon>
    </lineage>
</organism>
<dbReference type="SFLD" id="SFLDS00019">
    <property type="entry name" value="Glutathione_Transferase_(cytos"/>
    <property type="match status" value="1"/>
</dbReference>
<dbReference type="Gene3D" id="3.40.30.10">
    <property type="entry name" value="Glutaredoxin"/>
    <property type="match status" value="1"/>
</dbReference>
<dbReference type="GO" id="GO:0004602">
    <property type="term" value="F:glutathione peroxidase activity"/>
    <property type="evidence" value="ECO:0007669"/>
    <property type="project" value="UniProtKB-ARBA"/>
</dbReference>
<keyword evidence="3 6" id="KW-0808">Transferase</keyword>
<gene>
    <name evidence="6" type="ORF">AAL_06952</name>
</gene>
<dbReference type="CDD" id="cd03189">
    <property type="entry name" value="GST_C_GTT1_like"/>
    <property type="match status" value="1"/>
</dbReference>
<dbReference type="InterPro" id="IPR036282">
    <property type="entry name" value="Glutathione-S-Trfase_C_sf"/>
</dbReference>
<reference evidence="6 7" key="1">
    <citation type="journal article" date="2016" name="Genome Biol. Evol.">
        <title>Divergent and convergent evolution of fungal pathogenicity.</title>
        <authorList>
            <person name="Shang Y."/>
            <person name="Xiao G."/>
            <person name="Zheng P."/>
            <person name="Cen K."/>
            <person name="Zhan S."/>
            <person name="Wang C."/>
        </authorList>
    </citation>
    <scope>NUCLEOTIDE SEQUENCE [LARGE SCALE GENOMIC DNA]</scope>
    <source>
        <strain evidence="6 7">RCEF 2490</strain>
    </source>
</reference>
<comment type="similarity">
    <text evidence="1">Belongs to the GST superfamily.</text>
</comment>
<evidence type="ECO:0000256" key="4">
    <source>
        <dbReference type="ARBA" id="ARBA00047960"/>
    </source>
</evidence>
<dbReference type="FunFam" id="3.40.30.10:FF:000156">
    <property type="entry name" value="Glutathione S-transferase 1"/>
    <property type="match status" value="1"/>
</dbReference>
<accession>A0A167Y112</accession>
<keyword evidence="7" id="KW-1185">Reference proteome</keyword>
<dbReference type="GO" id="GO:0005737">
    <property type="term" value="C:cytoplasm"/>
    <property type="evidence" value="ECO:0007669"/>
    <property type="project" value="UniProtKB-ARBA"/>
</dbReference>
<dbReference type="EMBL" id="AZGY01000020">
    <property type="protein sequence ID" value="KZZ90726.1"/>
    <property type="molecule type" value="Genomic_DNA"/>
</dbReference>
<dbReference type="GO" id="GO:0004364">
    <property type="term" value="F:glutathione transferase activity"/>
    <property type="evidence" value="ECO:0007669"/>
    <property type="project" value="UniProtKB-EC"/>
</dbReference>
<evidence type="ECO:0000256" key="1">
    <source>
        <dbReference type="ARBA" id="ARBA00007409"/>
    </source>
</evidence>
<dbReference type="EC" id="2.5.1.18" evidence="2"/>
<dbReference type="SUPFAM" id="SSF47616">
    <property type="entry name" value="GST C-terminal domain-like"/>
    <property type="match status" value="1"/>
</dbReference>
<dbReference type="Gene3D" id="1.20.1050.10">
    <property type="match status" value="1"/>
</dbReference>